<dbReference type="KEGG" id="dog:HP555_06300"/>
<evidence type="ECO:0000259" key="9">
    <source>
        <dbReference type="Pfam" id="PF00692"/>
    </source>
</evidence>
<feature type="domain" description="dUTPase-like" evidence="9">
    <location>
        <begin position="20"/>
        <end position="150"/>
    </location>
</feature>
<feature type="binding site" evidence="7">
    <location>
        <begin position="88"/>
        <end position="90"/>
    </location>
    <ligand>
        <name>substrate</name>
    </ligand>
</feature>
<organism evidence="10 11">
    <name type="scientific">Desulfobulbus oligotrophicus</name>
    <dbReference type="NCBI Taxonomy" id="1909699"/>
    <lineage>
        <taxon>Bacteria</taxon>
        <taxon>Pseudomonadati</taxon>
        <taxon>Thermodesulfobacteriota</taxon>
        <taxon>Desulfobulbia</taxon>
        <taxon>Desulfobulbales</taxon>
        <taxon>Desulfobulbaceae</taxon>
        <taxon>Desulfobulbus</taxon>
    </lineage>
</organism>
<dbReference type="InterPro" id="IPR033704">
    <property type="entry name" value="dUTPase_trimeric"/>
</dbReference>
<dbReference type="InterPro" id="IPR036157">
    <property type="entry name" value="dUTPase-like_sf"/>
</dbReference>
<evidence type="ECO:0000256" key="6">
    <source>
        <dbReference type="ARBA" id="ARBA00047686"/>
    </source>
</evidence>
<evidence type="ECO:0000256" key="4">
    <source>
        <dbReference type="ARBA" id="ARBA00022842"/>
    </source>
</evidence>
<feature type="binding site" evidence="7">
    <location>
        <begin position="71"/>
        <end position="73"/>
    </location>
    <ligand>
        <name>substrate</name>
    </ligand>
</feature>
<evidence type="ECO:0000256" key="5">
    <source>
        <dbReference type="ARBA" id="ARBA00023080"/>
    </source>
</evidence>
<evidence type="ECO:0000313" key="11">
    <source>
        <dbReference type="Proteomes" id="UP000596092"/>
    </source>
</evidence>
<dbReference type="EC" id="3.6.1.23" evidence="7"/>
<dbReference type="FunFam" id="2.70.40.10:FF:000002">
    <property type="entry name" value="dUTP diphosphatase"/>
    <property type="match status" value="1"/>
</dbReference>
<keyword evidence="4 7" id="KW-0460">Magnesium</keyword>
<comment type="cofactor">
    <cofactor evidence="7">
        <name>Mg(2+)</name>
        <dbReference type="ChEBI" id="CHEBI:18420"/>
    </cofactor>
</comment>
<dbReference type="GO" id="GO:0004170">
    <property type="term" value="F:dUTP diphosphatase activity"/>
    <property type="evidence" value="ECO:0007669"/>
    <property type="project" value="UniProtKB-UniRule"/>
</dbReference>
<feature type="region of interest" description="Disordered" evidence="8">
    <location>
        <begin position="141"/>
        <end position="165"/>
    </location>
</feature>
<evidence type="ECO:0000256" key="2">
    <source>
        <dbReference type="ARBA" id="ARBA00022723"/>
    </source>
</evidence>
<sequence length="165" mass="17398">MKEVHVAFKWLEPEQSTDLSLPTYATELAAGMDVCAVLSEPVVLNPGERRLFGCGFAVAIPSGYEMQVRPRSGLATKHGITVINAPGTIDADYRGEVKVGLINLGQQPYTVQRGDRIAQLVLAPVVRAVLQSATELPATARGTGGFGHTGLGAGKEVVDSTGGRR</sequence>
<feature type="compositionally biased region" description="Gly residues" evidence="8">
    <location>
        <begin position="142"/>
        <end position="153"/>
    </location>
</feature>
<name>A0A7T5VCR0_9BACT</name>
<evidence type="ECO:0000256" key="8">
    <source>
        <dbReference type="SAM" id="MobiDB-lite"/>
    </source>
</evidence>
<comment type="pathway">
    <text evidence="7">Pyrimidine metabolism; dUMP biosynthesis; dUMP from dCTP (dUTP route): step 2/2.</text>
</comment>
<accession>A0A7T5VCR0</accession>
<dbReference type="CDD" id="cd07557">
    <property type="entry name" value="trimeric_dUTPase"/>
    <property type="match status" value="1"/>
</dbReference>
<evidence type="ECO:0000313" key="10">
    <source>
        <dbReference type="EMBL" id="QQG65505.1"/>
    </source>
</evidence>
<dbReference type="RefSeq" id="WP_199264326.1">
    <property type="nucleotide sequence ID" value="NZ_CP054140.1"/>
</dbReference>
<keyword evidence="11" id="KW-1185">Reference proteome</keyword>
<gene>
    <name evidence="7 10" type="primary">dut</name>
    <name evidence="10" type="ORF">HP555_06300</name>
</gene>
<dbReference type="GO" id="GO:0006226">
    <property type="term" value="P:dUMP biosynthetic process"/>
    <property type="evidence" value="ECO:0007669"/>
    <property type="project" value="UniProtKB-UniRule"/>
</dbReference>
<dbReference type="EMBL" id="CP054140">
    <property type="protein sequence ID" value="QQG65505.1"/>
    <property type="molecule type" value="Genomic_DNA"/>
</dbReference>
<dbReference type="SUPFAM" id="SSF51283">
    <property type="entry name" value="dUTPase-like"/>
    <property type="match status" value="1"/>
</dbReference>
<comment type="similarity">
    <text evidence="1 7">Belongs to the dUTPase family.</text>
</comment>
<dbReference type="InterPro" id="IPR029054">
    <property type="entry name" value="dUTPase-like"/>
</dbReference>
<dbReference type="PANTHER" id="PTHR11241">
    <property type="entry name" value="DEOXYURIDINE 5'-TRIPHOSPHATE NUCLEOTIDOHYDROLASE"/>
    <property type="match status" value="1"/>
</dbReference>
<dbReference type="InterPro" id="IPR008181">
    <property type="entry name" value="dUTPase"/>
</dbReference>
<dbReference type="AlphaFoldDB" id="A0A7T5VCR0"/>
<keyword evidence="3 7" id="KW-0378">Hydrolase</keyword>
<dbReference type="UniPathway" id="UPA00610">
    <property type="reaction ID" value="UER00666"/>
</dbReference>
<protein>
    <recommendedName>
        <fullName evidence="7">Deoxyuridine 5'-triphosphate nucleotidohydrolase</fullName>
        <shortName evidence="7">dUTPase</shortName>
        <ecNumber evidence="7">3.6.1.23</ecNumber>
    </recommendedName>
    <alternativeName>
        <fullName evidence="7">dUTP pyrophosphatase</fullName>
    </alternativeName>
</protein>
<comment type="function">
    <text evidence="7">This enzyme is involved in nucleotide metabolism: it produces dUMP, the immediate precursor of thymidine nucleotides and it decreases the intracellular concentration of dUTP so that uracil cannot be incorporated into DNA.</text>
</comment>
<proteinExistence type="inferred from homology"/>
<dbReference type="Pfam" id="PF00692">
    <property type="entry name" value="dUTPase"/>
    <property type="match status" value="1"/>
</dbReference>
<dbReference type="GO" id="GO:0000287">
    <property type="term" value="F:magnesium ion binding"/>
    <property type="evidence" value="ECO:0007669"/>
    <property type="project" value="UniProtKB-UniRule"/>
</dbReference>
<evidence type="ECO:0000256" key="1">
    <source>
        <dbReference type="ARBA" id="ARBA00006581"/>
    </source>
</evidence>
<keyword evidence="2 7" id="KW-0479">Metal-binding</keyword>
<keyword evidence="5 7" id="KW-0546">Nucleotide metabolism</keyword>
<feature type="binding site" evidence="7">
    <location>
        <position position="84"/>
    </location>
    <ligand>
        <name>substrate</name>
    </ligand>
</feature>
<dbReference type="NCBIfam" id="TIGR00576">
    <property type="entry name" value="dut"/>
    <property type="match status" value="1"/>
</dbReference>
<comment type="caution">
    <text evidence="7">Lacks conserved residue(s) required for the propagation of feature annotation.</text>
</comment>
<comment type="catalytic activity">
    <reaction evidence="6 7">
        <text>dUTP + H2O = dUMP + diphosphate + H(+)</text>
        <dbReference type="Rhea" id="RHEA:10248"/>
        <dbReference type="ChEBI" id="CHEBI:15377"/>
        <dbReference type="ChEBI" id="CHEBI:15378"/>
        <dbReference type="ChEBI" id="CHEBI:33019"/>
        <dbReference type="ChEBI" id="CHEBI:61555"/>
        <dbReference type="ChEBI" id="CHEBI:246422"/>
        <dbReference type="EC" id="3.6.1.23"/>
    </reaction>
</comment>
<dbReference type="HAMAP" id="MF_00116">
    <property type="entry name" value="dUTPase_bact"/>
    <property type="match status" value="1"/>
</dbReference>
<dbReference type="PANTHER" id="PTHR11241:SF0">
    <property type="entry name" value="DEOXYURIDINE 5'-TRIPHOSPHATE NUCLEOTIDOHYDROLASE"/>
    <property type="match status" value="1"/>
</dbReference>
<dbReference type="GO" id="GO:0046081">
    <property type="term" value="P:dUTP catabolic process"/>
    <property type="evidence" value="ECO:0007669"/>
    <property type="project" value="InterPro"/>
</dbReference>
<dbReference type="Gene3D" id="2.70.40.10">
    <property type="match status" value="1"/>
</dbReference>
<evidence type="ECO:0000256" key="7">
    <source>
        <dbReference type="HAMAP-Rule" id="MF_00116"/>
    </source>
</evidence>
<dbReference type="NCBIfam" id="NF001862">
    <property type="entry name" value="PRK00601.1"/>
    <property type="match status" value="1"/>
</dbReference>
<reference evidence="10 11" key="1">
    <citation type="submission" date="2020-05" db="EMBL/GenBank/DDBJ databases">
        <title>Complete genome of Desulfobulbus oligotrophicus.</title>
        <authorList>
            <person name="Podar M."/>
        </authorList>
    </citation>
    <scope>NUCLEOTIDE SEQUENCE [LARGE SCALE GENOMIC DNA]</scope>
    <source>
        <strain evidence="10 11">Prop6</strain>
    </source>
</reference>
<dbReference type="Proteomes" id="UP000596092">
    <property type="component" value="Chromosome"/>
</dbReference>
<evidence type="ECO:0000256" key="3">
    <source>
        <dbReference type="ARBA" id="ARBA00022801"/>
    </source>
</evidence>